<dbReference type="RefSeq" id="XP_007680868.1">
    <property type="nucleotide sequence ID" value="XM_007682678.1"/>
</dbReference>
<evidence type="ECO:0000313" key="2">
    <source>
        <dbReference type="Proteomes" id="UP000011761"/>
    </source>
</evidence>
<dbReference type="HOGENOM" id="CLU_2775545_0_0_1"/>
<evidence type="ECO:0000313" key="1">
    <source>
        <dbReference type="EMBL" id="EMC91526.1"/>
    </source>
</evidence>
<dbReference type="Proteomes" id="UP000011761">
    <property type="component" value="Unassembled WGS sequence"/>
</dbReference>
<evidence type="ECO:0008006" key="3">
    <source>
        <dbReference type="Google" id="ProtNLM"/>
    </source>
</evidence>
<reference evidence="1 2" key="1">
    <citation type="journal article" date="2012" name="PLoS Pathog.">
        <title>Diverse lifestyles and strategies of plant pathogenesis encoded in the genomes of eighteen Dothideomycetes fungi.</title>
        <authorList>
            <person name="Ohm R.A."/>
            <person name="Feau N."/>
            <person name="Henrissat B."/>
            <person name="Schoch C.L."/>
            <person name="Horwitz B.A."/>
            <person name="Barry K.W."/>
            <person name="Condon B.J."/>
            <person name="Copeland A.C."/>
            <person name="Dhillon B."/>
            <person name="Glaser F."/>
            <person name="Hesse C.N."/>
            <person name="Kosti I."/>
            <person name="LaButti K."/>
            <person name="Lindquist E.A."/>
            <person name="Lucas S."/>
            <person name="Salamov A.A."/>
            <person name="Bradshaw R.E."/>
            <person name="Ciuffetti L."/>
            <person name="Hamelin R.C."/>
            <person name="Kema G.H.J."/>
            <person name="Lawrence C."/>
            <person name="Scott J.A."/>
            <person name="Spatafora J.W."/>
            <person name="Turgeon B.G."/>
            <person name="de Wit P.J.G.M."/>
            <person name="Zhong S."/>
            <person name="Goodwin S.B."/>
            <person name="Grigoriev I.V."/>
        </authorList>
    </citation>
    <scope>NUCLEOTIDE SEQUENCE [LARGE SCALE GENOMIC DNA]</scope>
    <source>
        <strain evidence="1 2">UAMH 10762</strain>
    </source>
</reference>
<dbReference type="EMBL" id="KB445563">
    <property type="protein sequence ID" value="EMC91526.1"/>
    <property type="molecule type" value="Genomic_DNA"/>
</dbReference>
<protein>
    <recommendedName>
        <fullName evidence="3">F-box domain-containing protein</fullName>
    </recommendedName>
</protein>
<organism evidence="1 2">
    <name type="scientific">Baudoinia panamericana (strain UAMH 10762)</name>
    <name type="common">Angels' share fungus</name>
    <name type="synonym">Baudoinia compniacensis (strain UAMH 10762)</name>
    <dbReference type="NCBI Taxonomy" id="717646"/>
    <lineage>
        <taxon>Eukaryota</taxon>
        <taxon>Fungi</taxon>
        <taxon>Dikarya</taxon>
        <taxon>Ascomycota</taxon>
        <taxon>Pezizomycotina</taxon>
        <taxon>Dothideomycetes</taxon>
        <taxon>Dothideomycetidae</taxon>
        <taxon>Mycosphaerellales</taxon>
        <taxon>Teratosphaeriaceae</taxon>
        <taxon>Baudoinia</taxon>
    </lineage>
</organism>
<accession>M2M4L0</accession>
<proteinExistence type="predicted"/>
<dbReference type="GeneID" id="19113592"/>
<dbReference type="AlphaFoldDB" id="M2M4L0"/>
<dbReference type="KEGG" id="bcom:BAUCODRAFT_38636"/>
<keyword evidence="2" id="KW-1185">Reference proteome</keyword>
<gene>
    <name evidence="1" type="ORF">BAUCODRAFT_38636</name>
</gene>
<dbReference type="OrthoDB" id="3800738at2759"/>
<sequence>MSASAKVFGTVDLREQILLELPFRDLLLVQRTRKCILGIIQGSRQIQQALFLEPSTISRRDWRRIGTPT</sequence>
<name>M2M4L0_BAUPA</name>